<dbReference type="SUPFAM" id="SSF52768">
    <property type="entry name" value="Arginase/deacetylase"/>
    <property type="match status" value="1"/>
</dbReference>
<dbReference type="PRINTS" id="PR01270">
    <property type="entry name" value="HDASUPER"/>
</dbReference>
<dbReference type="PANTHER" id="PTHR10625:SF10">
    <property type="entry name" value="HISTONE DEACETYLASE HDAC1"/>
    <property type="match status" value="1"/>
</dbReference>
<sequence>MNSTIVFYDPLYLDHDNGFGHPERPERLESSLEMIKKTKLSEKIRIISPRDATIDEINMVHPMNYIDKVKKMAESGGGWLDGDTPVSPKSFAAALKSAGAGLEGLERIFSGDAPNAFCLVRPPGHHATSTRGMGFCIFNNNAVTSRYAMEHFDVSRVFILDWDAHHGNGLEDILYDDKRVLYISLHQYPHYPGTGTYREVGSGAGEGYNVNFPFPAFTGEDIYLEAFDRVIMPIARQYEPELVLISAGYDGHFNDPLCSMLLTATTYSAMAERLQALAQEYCGGKMLASLEGGYNLLGLAASVNNTIAVMAGDETRVVEEMDSFPREPTERGLEIIEATREAISPYWKI</sequence>
<dbReference type="PANTHER" id="PTHR10625">
    <property type="entry name" value="HISTONE DEACETYLASE HDAC1-RELATED"/>
    <property type="match status" value="1"/>
</dbReference>
<dbReference type="GO" id="GO:0004407">
    <property type="term" value="F:histone deacetylase activity"/>
    <property type="evidence" value="ECO:0007669"/>
    <property type="project" value="TreeGrafter"/>
</dbReference>
<dbReference type="CDD" id="cd09992">
    <property type="entry name" value="HDAC_classII"/>
    <property type="match status" value="1"/>
</dbReference>
<evidence type="ECO:0000259" key="2">
    <source>
        <dbReference type="Pfam" id="PF00850"/>
    </source>
</evidence>
<feature type="domain" description="Histone deacetylase" evidence="2">
    <location>
        <begin position="21"/>
        <end position="309"/>
    </location>
</feature>
<dbReference type="InterPro" id="IPR023696">
    <property type="entry name" value="Ureohydrolase_dom_sf"/>
</dbReference>
<dbReference type="InterPro" id="IPR023801">
    <property type="entry name" value="His_deacetylse_dom"/>
</dbReference>
<dbReference type="EMBL" id="MELK01000053">
    <property type="protein sequence ID" value="OFW55456.1"/>
    <property type="molecule type" value="Genomic_DNA"/>
</dbReference>
<dbReference type="AlphaFoldDB" id="A0A1F2WF27"/>
<dbReference type="Gene3D" id="3.40.800.20">
    <property type="entry name" value="Histone deacetylase domain"/>
    <property type="match status" value="1"/>
</dbReference>
<dbReference type="InterPro" id="IPR037138">
    <property type="entry name" value="His_deacetylse_dom_sf"/>
</dbReference>
<protein>
    <recommendedName>
        <fullName evidence="2">Histone deacetylase domain-containing protein</fullName>
    </recommendedName>
</protein>
<name>A0A1F2WF27_9ACTN</name>
<gene>
    <name evidence="3" type="ORF">A2Y75_08990</name>
</gene>
<dbReference type="STRING" id="1797197.A2Y75_08990"/>
<proteinExistence type="inferred from homology"/>
<dbReference type="InterPro" id="IPR000286">
    <property type="entry name" value="HDACs"/>
</dbReference>
<comment type="similarity">
    <text evidence="1">Belongs to the histone deacetylase family.</text>
</comment>
<dbReference type="Pfam" id="PF00850">
    <property type="entry name" value="Hist_deacetyl"/>
    <property type="match status" value="1"/>
</dbReference>
<dbReference type="Proteomes" id="UP000177876">
    <property type="component" value="Unassembled WGS sequence"/>
</dbReference>
<evidence type="ECO:0000313" key="4">
    <source>
        <dbReference type="Proteomes" id="UP000177876"/>
    </source>
</evidence>
<dbReference type="GO" id="GO:0040029">
    <property type="term" value="P:epigenetic regulation of gene expression"/>
    <property type="evidence" value="ECO:0007669"/>
    <property type="project" value="TreeGrafter"/>
</dbReference>
<accession>A0A1F2WF27</accession>
<reference evidence="3 4" key="1">
    <citation type="journal article" date="2016" name="Nat. Commun.">
        <title>Thousands of microbial genomes shed light on interconnected biogeochemical processes in an aquifer system.</title>
        <authorList>
            <person name="Anantharaman K."/>
            <person name="Brown C.T."/>
            <person name="Hug L.A."/>
            <person name="Sharon I."/>
            <person name="Castelle C.J."/>
            <person name="Probst A.J."/>
            <person name="Thomas B.C."/>
            <person name="Singh A."/>
            <person name="Wilkins M.J."/>
            <person name="Karaoz U."/>
            <person name="Brodie E.L."/>
            <person name="Williams K.H."/>
            <person name="Hubbard S.S."/>
            <person name="Banfield J.F."/>
        </authorList>
    </citation>
    <scope>NUCLEOTIDE SEQUENCE [LARGE SCALE GENOMIC DNA]</scope>
</reference>
<organism evidence="3 4">
    <name type="scientific">Candidatus Solincola sediminis</name>
    <dbReference type="NCBI Taxonomy" id="1797199"/>
    <lineage>
        <taxon>Bacteria</taxon>
        <taxon>Bacillati</taxon>
        <taxon>Actinomycetota</taxon>
        <taxon>Candidatus Geothermincolia</taxon>
        <taxon>Candidatus Geothermincolales</taxon>
        <taxon>Candidatus Geothermincolaceae</taxon>
        <taxon>Candidatus Solincola</taxon>
    </lineage>
</organism>
<comment type="caution">
    <text evidence="3">The sequence shown here is derived from an EMBL/GenBank/DDBJ whole genome shotgun (WGS) entry which is preliminary data.</text>
</comment>
<evidence type="ECO:0000256" key="1">
    <source>
        <dbReference type="ARBA" id="ARBA00005947"/>
    </source>
</evidence>
<evidence type="ECO:0000313" key="3">
    <source>
        <dbReference type="EMBL" id="OFW55456.1"/>
    </source>
</evidence>